<dbReference type="InterPro" id="IPR015414">
    <property type="entry name" value="TMEM64"/>
</dbReference>
<comment type="subcellular location">
    <subcellularLocation>
        <location evidence="1 7">Cell membrane</location>
        <topology evidence="1 7">Multi-pass membrane protein</topology>
    </subcellularLocation>
</comment>
<feature type="transmembrane region" description="Helical" evidence="7">
    <location>
        <begin position="98"/>
        <end position="119"/>
    </location>
</feature>
<evidence type="ECO:0000256" key="4">
    <source>
        <dbReference type="ARBA" id="ARBA00022692"/>
    </source>
</evidence>
<feature type="transmembrane region" description="Helical" evidence="7">
    <location>
        <begin position="57"/>
        <end position="78"/>
    </location>
</feature>
<dbReference type="Pfam" id="PF09335">
    <property type="entry name" value="VTT_dom"/>
    <property type="match status" value="1"/>
</dbReference>
<proteinExistence type="inferred from homology"/>
<dbReference type="EMBL" id="WIXO01000001">
    <property type="protein sequence ID" value="MTE22132.1"/>
    <property type="molecule type" value="Genomic_DNA"/>
</dbReference>
<sequence>MLVPARQSAGPAARCASVLFSPWSRLSLLAVLLVAAATTVALHDPQHLLTDARPPRLSGAGAVVAFAAAYGLCTAALVPRPVLNLAAGALFGAWSGTAAAVAGTVLGAGIAFGLGRLLGRDALRPLLVRGRWMEACDRRLSRHGFRSVLVLRVLPGIPFAVSNYGASVTRVRCSAFLAGTALGCVPNTAAYAVAGSRAADPTSPVFLIASAAIAVPAVVAALVAWRGHPGARRPWAAVRSEPAGATGTGVPEPASEKSPRGSVTGPVRAGDRRSPAVSLPVPDRP</sequence>
<evidence type="ECO:0000256" key="1">
    <source>
        <dbReference type="ARBA" id="ARBA00004651"/>
    </source>
</evidence>
<feature type="domain" description="VTT" evidence="9">
    <location>
        <begin position="78"/>
        <end position="196"/>
    </location>
</feature>
<evidence type="ECO:0000313" key="10">
    <source>
        <dbReference type="EMBL" id="MTE22132.1"/>
    </source>
</evidence>
<evidence type="ECO:0000313" key="11">
    <source>
        <dbReference type="Proteomes" id="UP000473014"/>
    </source>
</evidence>
<gene>
    <name evidence="10" type="ORF">F0L17_24130</name>
</gene>
<evidence type="ECO:0000256" key="6">
    <source>
        <dbReference type="ARBA" id="ARBA00023136"/>
    </source>
</evidence>
<name>A0A6G2BJR3_9ACTN</name>
<dbReference type="AlphaFoldDB" id="A0A6G2BJR3"/>
<dbReference type="PANTHER" id="PTHR12677">
    <property type="entry name" value="GOLGI APPARATUS MEMBRANE PROTEIN TVP38-RELATED"/>
    <property type="match status" value="1"/>
</dbReference>
<evidence type="ECO:0000256" key="2">
    <source>
        <dbReference type="ARBA" id="ARBA00008640"/>
    </source>
</evidence>
<feature type="transmembrane region" description="Helical" evidence="7">
    <location>
        <begin position="175"/>
        <end position="194"/>
    </location>
</feature>
<feature type="region of interest" description="Disordered" evidence="8">
    <location>
        <begin position="234"/>
        <end position="285"/>
    </location>
</feature>
<keyword evidence="5 7" id="KW-1133">Transmembrane helix</keyword>
<keyword evidence="4 7" id="KW-0812">Transmembrane</keyword>
<comment type="caution">
    <text evidence="10">The sequence shown here is derived from an EMBL/GenBank/DDBJ whole genome shotgun (WGS) entry which is preliminary data.</text>
</comment>
<feature type="transmembrane region" description="Helical" evidence="7">
    <location>
        <begin position="206"/>
        <end position="225"/>
    </location>
</feature>
<dbReference type="InterPro" id="IPR032816">
    <property type="entry name" value="VTT_dom"/>
</dbReference>
<evidence type="ECO:0000256" key="3">
    <source>
        <dbReference type="ARBA" id="ARBA00022475"/>
    </source>
</evidence>
<feature type="transmembrane region" description="Helical" evidence="7">
    <location>
        <begin position="26"/>
        <end position="45"/>
    </location>
</feature>
<evidence type="ECO:0000259" key="9">
    <source>
        <dbReference type="Pfam" id="PF09335"/>
    </source>
</evidence>
<keyword evidence="11" id="KW-1185">Reference proteome</keyword>
<evidence type="ECO:0000256" key="7">
    <source>
        <dbReference type="RuleBase" id="RU366058"/>
    </source>
</evidence>
<protein>
    <recommendedName>
        <fullName evidence="7">TVP38/TMEM64 family membrane protein</fullName>
    </recommendedName>
</protein>
<organism evidence="10 11">
    <name type="scientific">Streptomyces taklimakanensis</name>
    <dbReference type="NCBI Taxonomy" id="2569853"/>
    <lineage>
        <taxon>Bacteria</taxon>
        <taxon>Bacillati</taxon>
        <taxon>Actinomycetota</taxon>
        <taxon>Actinomycetes</taxon>
        <taxon>Kitasatosporales</taxon>
        <taxon>Streptomycetaceae</taxon>
        <taxon>Streptomyces</taxon>
    </lineage>
</organism>
<dbReference type="Proteomes" id="UP000473014">
    <property type="component" value="Unassembled WGS sequence"/>
</dbReference>
<evidence type="ECO:0000256" key="5">
    <source>
        <dbReference type="ARBA" id="ARBA00022989"/>
    </source>
</evidence>
<evidence type="ECO:0000256" key="8">
    <source>
        <dbReference type="SAM" id="MobiDB-lite"/>
    </source>
</evidence>
<dbReference type="RefSeq" id="WP_162466636.1">
    <property type="nucleotide sequence ID" value="NZ_WIXO01000001.1"/>
</dbReference>
<dbReference type="GO" id="GO:0005886">
    <property type="term" value="C:plasma membrane"/>
    <property type="evidence" value="ECO:0007669"/>
    <property type="project" value="UniProtKB-SubCell"/>
</dbReference>
<keyword evidence="6 7" id="KW-0472">Membrane</keyword>
<keyword evidence="3 7" id="KW-1003">Cell membrane</keyword>
<dbReference type="PANTHER" id="PTHR12677:SF59">
    <property type="entry name" value="GOLGI APPARATUS MEMBRANE PROTEIN TVP38-RELATED"/>
    <property type="match status" value="1"/>
</dbReference>
<reference evidence="10 11" key="1">
    <citation type="submission" date="2019-11" db="EMBL/GenBank/DDBJ databases">
        <authorList>
            <person name="Yuan L."/>
        </authorList>
    </citation>
    <scope>NUCLEOTIDE SEQUENCE [LARGE SCALE GENOMIC DNA]</scope>
    <source>
        <strain evidence="10 11">TRM43335</strain>
    </source>
</reference>
<comment type="similarity">
    <text evidence="2 7">Belongs to the TVP38/TMEM64 family.</text>
</comment>
<accession>A0A6G2BJR3</accession>